<dbReference type="Gene3D" id="1.20.1740.10">
    <property type="entry name" value="Amino acid/polyamine transporter I"/>
    <property type="match status" value="1"/>
</dbReference>
<feature type="transmembrane region" description="Helical" evidence="1">
    <location>
        <begin position="59"/>
        <end position="81"/>
    </location>
</feature>
<feature type="transmembrane region" description="Helical" evidence="1">
    <location>
        <begin position="35"/>
        <end position="52"/>
    </location>
</feature>
<comment type="caution">
    <text evidence="2">The sequence shown here is derived from an EMBL/GenBank/DDBJ whole genome shotgun (WGS) entry which is preliminary data.</text>
</comment>
<keyword evidence="1" id="KW-0812">Transmembrane</keyword>
<feature type="transmembrane region" description="Helical" evidence="1">
    <location>
        <begin position="140"/>
        <end position="159"/>
    </location>
</feature>
<proteinExistence type="predicted"/>
<gene>
    <name evidence="2" type="ORF">HK439_22400</name>
</gene>
<dbReference type="RefSeq" id="WP_190293704.1">
    <property type="nucleotide sequence ID" value="NZ_JABFCZ010000029.1"/>
</dbReference>
<accession>A0A926S7T4</accession>
<feature type="transmembrane region" description="Helical" evidence="1">
    <location>
        <begin position="171"/>
        <end position="190"/>
    </location>
</feature>
<dbReference type="Proteomes" id="UP000598467">
    <property type="component" value="Unassembled WGS sequence"/>
</dbReference>
<keyword evidence="1" id="KW-1133">Transmembrane helix</keyword>
<feature type="transmembrane region" description="Helical" evidence="1">
    <location>
        <begin position="326"/>
        <end position="345"/>
    </location>
</feature>
<feature type="transmembrane region" description="Helical" evidence="1">
    <location>
        <begin position="109"/>
        <end position="131"/>
    </location>
</feature>
<dbReference type="AlphaFoldDB" id="A0A926S7T4"/>
<evidence type="ECO:0000313" key="3">
    <source>
        <dbReference type="Proteomes" id="UP000598467"/>
    </source>
</evidence>
<feature type="transmembrane region" description="Helical" evidence="1">
    <location>
        <begin position="387"/>
        <end position="405"/>
    </location>
</feature>
<sequence>MTENVLVGFVALVAAAVLLSSRVRGLASWRATVTPLASIIGSGFLVSAPILVREVGNWAILAMVGLLGAAYVIGEAIRFNIAQIEPILKEADPAGKHRLVVGVERLSQAVLAFAYSISVAYYLVLLGHFFLKGTGSEDEILAKLIATGILGMLGLLGMIRGLETVEGIEEYTVGINLAVIIALLAGLMLYNGKILFAGDWQLTAATPGIDGQTIRVVLGLLIVVQGFETSRFMFDEFDADMRIRTMRYAQLIAAAIYLTFFSLLTVLFGELGSDKGVAAIVGLVAHVAPILPLTLVLSAVASQFSASVADSVGGAGLVEDITRGRVSLHVIYPVIAAVAIAITWSTDVFRLVTLASQAFALFYFLQCAVALMRAWGMTDLHGRRSRIFLFVAGGLISICVTVLGIPSGG</sequence>
<name>A0A926S7T4_9HYPH</name>
<feature type="transmembrane region" description="Helical" evidence="1">
    <location>
        <begin position="277"/>
        <end position="301"/>
    </location>
</feature>
<evidence type="ECO:0000256" key="1">
    <source>
        <dbReference type="SAM" id="Phobius"/>
    </source>
</evidence>
<evidence type="ECO:0000313" key="2">
    <source>
        <dbReference type="EMBL" id="MBD1549021.1"/>
    </source>
</evidence>
<feature type="transmembrane region" description="Helical" evidence="1">
    <location>
        <begin position="251"/>
        <end position="271"/>
    </location>
</feature>
<reference evidence="2" key="1">
    <citation type="submission" date="2020-05" db="EMBL/GenBank/DDBJ databases">
        <title>Identification of trans-AT polyketide cluster in two marine bacteria, producers of a novel glutaramide-containing polyketide sesbanimide D and analogs.</title>
        <authorList>
            <person name="Kacar D."/>
            <person name="Rodriguez P."/>
            <person name="Canedo L."/>
            <person name="Gonzalez E."/>
            <person name="Galan B."/>
            <person name="De La Calle F."/>
            <person name="Garcia J.L."/>
        </authorList>
    </citation>
    <scope>NUCLEOTIDE SEQUENCE</scope>
    <source>
        <strain evidence="2">PHM038</strain>
    </source>
</reference>
<dbReference type="EMBL" id="JABFCZ010000029">
    <property type="protein sequence ID" value="MBD1549021.1"/>
    <property type="molecule type" value="Genomic_DNA"/>
</dbReference>
<organism evidence="2 3">
    <name type="scientific">Roseibium aggregatum</name>
    <dbReference type="NCBI Taxonomy" id="187304"/>
    <lineage>
        <taxon>Bacteria</taxon>
        <taxon>Pseudomonadati</taxon>
        <taxon>Pseudomonadota</taxon>
        <taxon>Alphaproteobacteria</taxon>
        <taxon>Hyphomicrobiales</taxon>
        <taxon>Stappiaceae</taxon>
        <taxon>Roseibium</taxon>
    </lineage>
</organism>
<protein>
    <submittedName>
        <fullName evidence="2">Uncharacterized protein</fullName>
    </submittedName>
</protein>
<feature type="transmembrane region" description="Helical" evidence="1">
    <location>
        <begin position="351"/>
        <end position="375"/>
    </location>
</feature>
<keyword evidence="1" id="KW-0472">Membrane</keyword>